<dbReference type="InterPro" id="IPR008964">
    <property type="entry name" value="Invasin/intimin_cell_adhesion"/>
</dbReference>
<evidence type="ECO:0000256" key="1">
    <source>
        <dbReference type="ARBA" id="ARBA00004196"/>
    </source>
</evidence>
<dbReference type="Gene3D" id="1.50.10.100">
    <property type="entry name" value="Chondroitin AC/alginate lyase"/>
    <property type="match status" value="1"/>
</dbReference>
<dbReference type="SUPFAM" id="SSF48230">
    <property type="entry name" value="Chondroitin AC/alginate lyase"/>
    <property type="match status" value="1"/>
</dbReference>
<dbReference type="InterPro" id="IPR003343">
    <property type="entry name" value="Big_2"/>
</dbReference>
<gene>
    <name evidence="3" type="ORF">FE782_22505</name>
</gene>
<dbReference type="InterPro" id="IPR008979">
    <property type="entry name" value="Galactose-bd-like_sf"/>
</dbReference>
<name>A0A5R9GFB3_9BACL</name>
<reference evidence="3 4" key="1">
    <citation type="submission" date="2019-05" db="EMBL/GenBank/DDBJ databases">
        <authorList>
            <person name="Narsing Rao M.P."/>
            <person name="Li W.J."/>
        </authorList>
    </citation>
    <scope>NUCLEOTIDE SEQUENCE [LARGE SCALE GENOMIC DNA]</scope>
    <source>
        <strain evidence="3 4">SYSU_K30003</strain>
    </source>
</reference>
<evidence type="ECO:0000313" key="3">
    <source>
        <dbReference type="EMBL" id="TLS50105.1"/>
    </source>
</evidence>
<dbReference type="Pfam" id="PF07940">
    <property type="entry name" value="Hepar_II_III_C"/>
    <property type="match status" value="1"/>
</dbReference>
<dbReference type="SUPFAM" id="SSF49785">
    <property type="entry name" value="Galactose-binding domain-like"/>
    <property type="match status" value="1"/>
</dbReference>
<dbReference type="SMART" id="SM00635">
    <property type="entry name" value="BID_2"/>
    <property type="match status" value="4"/>
</dbReference>
<dbReference type="InterPro" id="IPR008929">
    <property type="entry name" value="Chondroitin_lyas"/>
</dbReference>
<feature type="domain" description="BIG2" evidence="2">
    <location>
        <begin position="538"/>
        <end position="622"/>
    </location>
</feature>
<evidence type="ECO:0000259" key="2">
    <source>
        <dbReference type="SMART" id="SM00635"/>
    </source>
</evidence>
<dbReference type="Pfam" id="PF02368">
    <property type="entry name" value="Big_2"/>
    <property type="match status" value="1"/>
</dbReference>
<dbReference type="Gene3D" id="2.60.120.260">
    <property type="entry name" value="Galactose-binding domain-like"/>
    <property type="match status" value="3"/>
</dbReference>
<dbReference type="Gene3D" id="2.70.98.70">
    <property type="match status" value="1"/>
</dbReference>
<dbReference type="Pfam" id="PF22888">
    <property type="entry name" value="FIMAH"/>
    <property type="match status" value="1"/>
</dbReference>
<dbReference type="InterPro" id="IPR054470">
    <property type="entry name" value="FIMAH_dom"/>
</dbReference>
<dbReference type="EMBL" id="VCIW01000017">
    <property type="protein sequence ID" value="TLS50105.1"/>
    <property type="molecule type" value="Genomic_DNA"/>
</dbReference>
<dbReference type="GO" id="GO:0016829">
    <property type="term" value="F:lyase activity"/>
    <property type="evidence" value="ECO:0007669"/>
    <property type="project" value="InterPro"/>
</dbReference>
<feature type="domain" description="BIG2" evidence="2">
    <location>
        <begin position="198"/>
        <end position="285"/>
    </location>
</feature>
<protein>
    <recommendedName>
        <fullName evidence="2">BIG2 domain-containing protein</fullName>
    </recommendedName>
</protein>
<proteinExistence type="predicted"/>
<accession>A0A5R9GFB3</accession>
<feature type="domain" description="BIG2" evidence="2">
    <location>
        <begin position="442"/>
        <end position="529"/>
    </location>
</feature>
<dbReference type="SUPFAM" id="SSF49373">
    <property type="entry name" value="Invasin/intimin cell-adhesion fragments"/>
    <property type="match status" value="3"/>
</dbReference>
<dbReference type="GO" id="GO:0030313">
    <property type="term" value="C:cell envelope"/>
    <property type="evidence" value="ECO:0007669"/>
    <property type="project" value="UniProtKB-SubCell"/>
</dbReference>
<dbReference type="Gene3D" id="2.60.40.1080">
    <property type="match status" value="4"/>
</dbReference>
<feature type="domain" description="BIG2" evidence="2">
    <location>
        <begin position="629"/>
        <end position="713"/>
    </location>
</feature>
<comment type="subcellular location">
    <subcellularLocation>
        <location evidence="1">Cell envelope</location>
    </subcellularLocation>
</comment>
<keyword evidence="4" id="KW-1185">Reference proteome</keyword>
<organism evidence="3 4">
    <name type="scientific">Paenibacillus antri</name>
    <dbReference type="NCBI Taxonomy" id="2582848"/>
    <lineage>
        <taxon>Bacteria</taxon>
        <taxon>Bacillati</taxon>
        <taxon>Bacillota</taxon>
        <taxon>Bacilli</taxon>
        <taxon>Bacillales</taxon>
        <taxon>Paenibacillaceae</taxon>
        <taxon>Paenibacillus</taxon>
    </lineage>
</organism>
<dbReference type="Proteomes" id="UP000309676">
    <property type="component" value="Unassembled WGS sequence"/>
</dbReference>
<dbReference type="InterPro" id="IPR012480">
    <property type="entry name" value="Hepar_II_III_C"/>
</dbReference>
<evidence type="ECO:0000313" key="4">
    <source>
        <dbReference type="Proteomes" id="UP000309676"/>
    </source>
</evidence>
<sequence>MGGDGMMDLHGRRFWIWLMIAALLLGSARLSPGVASAESGPVETSYAFAQLVNAPNDPSWNVAATNPAGMRLTATSFQMINAAVSPDANGEYIRVNFYVPESRLYDVNLIYWRNIVGGTVDIAIDDAIVAVDHSFYHTSDTKATPETAALASGLRLSKGMHTLTFTAKGTRLLASNNRYYAYLYLQQLQLVGGTPFVELDTVALSAAKTALQPGEAVPVALEATLSDGTPVSVTENVYYTSSNPSVLQVVESDGQGAVVSAIADGAATLTAEATYEGVTRRGTLDFLVSSDAGGEPPNRFVYDFKLPVDSTLESAGWEIVDVRLPLGHNSYRHQEYGIQVQANAVGQYIDFDLHVPETGIYRTHLNGAGASSGAVGRLLVDGAAAGEYNFYSAAYQKEKGKQALRTFELAAGVHKARLEVLQRAGYFHLYPGELELVEVDRFPNLLTLRAAAGASELMVGQTTKLELFGMLDDGYEYDLGTVESAARSYVSSDESVAAVGSDGTVTAVGVGTAQVKAVVTLNGVAREAEATVRVNDKRLAAVDVSASDAALTEGATTQLTVTGYADDGAVVDLSDAVVRFESRDPSVATVDDAGVVAAIAAGSATIEATATLGGVTVRGSAVILVAAPALAAIEATIRSSALFVGDEARIALTGTLNNGEPADVAQASVAYASSDETVAVVSSDGRIAVVGPGAASIAVAVTLGEASHTAVIDLTAEPVTNRKTRTTYFTDEKRAAARANIEAYEWARNEKEGAVAEAERFLARGYDALWKLVTPQTIPRSYAVNQTLGSPITGTEINKYGNYPWVAEPETKPWKLTDPSSGYTFPTNDFAAYYESGLDANGVFRQELADRSLLVNTLYPEKGPTWGVDDGNGWVDENGNRWTFVAYYNHWFVWHGGQISRAVNALRDAYVYTGDPRYARAGVILLDRIADVYPDMDIAAYSATDFLNSHGGTGKGKIIGSIWETGLVRNFVSAYDAFFPAIDDPEIIAFLSGKADRYDLGVLKRSAVGIKRNIEDGLVKQIYPAVRNAQIRGNNGMHQATLAMAAVVFDAMPETKEWLDFNFKTGGLVSGPYRVTGGNISALLVDDVDRDGAGNEASPAYNSGWVGLFQETADILDGYDLYPEADLYQNVKFRKMFSATYPLMLSDRYFALIGDTGNAGGPANFLDQGQLLTAFEKYRDPVYAQLAYYRNGNQVDGLHGDIFTADPERIADDIAAAIETHGPLHLKSSNLTGYGFAALRDGENGRRFSGLGYNFSQLDIGEATAGYQLFANSGTIQFNAEAPGHAIAFAFEVPKTDRYEINVKPFRAASYGIYDVLVDGTVAGRIDFYGSSGASSKLETIAELELTEGEHLIRFEGVGKRDAATNYKLGVIQLLLYDEAALAVKNDPRNVDTQRDVWMYYGRNGGHGHKDTLNLGLHAFGLDLLPELGYPEFADWSTPRRSEWENHTISHNTVLVDRSKQQTQIVAQPVGFHDGEMVKLVEVEAPQAYPQTEMYRRTTAMIKVDEANSYAVDFFRVKGGSEHHFSFHAADAVVTTEGLELAPQPTGTYAGPGVEFGKRPAGDSVAGAGYMGPGFHYLKNVARDDSPADRFSVDWNVKDTWDIYGNGAGAPTDVHLRLTMLGEADDVALADGVPPQNKPGNPATMRYLIAHRSGPQLSSTFTSVIEPYKGERYVESIEAVPVAVNGRPAADEDARAVKVTLTNGRTDYIVSSVHPNVEYVVDGKFAFAGGFGVFSEQNGRRAIEYTHGGVAATGTVVDFTRELNVENEIVVRLDEAGVDAGQLKGQYVYIANDGVRNASYRIEAAAPLGDDRYALDIGDVTPIRRWADPNDFSKGYIYDFAVGARFRIPLTDERVLPVTEAEVSGERHGEWYAGEASVTLTVVQGAGAVARTEYSFDGGASWTAYESPVRIGVSGVHEMLYRSTNASGDVEAPKTLTVRVDATPPELTLTINGKAATAGTVVEALDSEPILLSLEASDPHSGVAAQSIRLDGELYSGEPLDFAGRLGEYRIVATATDSAGNAAEAEVTLRISTSVSSMQALLASYIASGEVSGPLAAQLTNLLRQARHHEEKGEEEQSAKHLGDFAAALAREPLREYISERALAALSSDAAWLTKK</sequence>
<comment type="caution">
    <text evidence="3">The sequence shown here is derived from an EMBL/GenBank/DDBJ whole genome shotgun (WGS) entry which is preliminary data.</text>
</comment>